<dbReference type="EMBL" id="WUMU01000033">
    <property type="protein sequence ID" value="MXN20679.1"/>
    <property type="molecule type" value="Genomic_DNA"/>
</dbReference>
<evidence type="ECO:0000259" key="1">
    <source>
        <dbReference type="Pfam" id="PF03358"/>
    </source>
</evidence>
<dbReference type="AlphaFoldDB" id="A0A6L7G9N5"/>
<accession>A0A6L7G9N5</accession>
<protein>
    <submittedName>
        <fullName evidence="2">NAD(P)H-dependent oxidoreductase</fullName>
    </submittedName>
</protein>
<dbReference type="SUPFAM" id="SSF52218">
    <property type="entry name" value="Flavoproteins"/>
    <property type="match status" value="1"/>
</dbReference>
<dbReference type="InterPro" id="IPR050712">
    <property type="entry name" value="NAD(P)H-dep_reductase"/>
</dbReference>
<gene>
    <name evidence="2" type="ORF">GR170_22850</name>
</gene>
<evidence type="ECO:0000313" key="2">
    <source>
        <dbReference type="EMBL" id="MXN20679.1"/>
    </source>
</evidence>
<feature type="domain" description="NADPH-dependent FMN reductase-like" evidence="1">
    <location>
        <begin position="1"/>
        <end position="130"/>
    </location>
</feature>
<keyword evidence="3" id="KW-1185">Reference proteome</keyword>
<dbReference type="InterPro" id="IPR005025">
    <property type="entry name" value="FMN_Rdtase-like_dom"/>
</dbReference>
<evidence type="ECO:0000313" key="3">
    <source>
        <dbReference type="Proteomes" id="UP000477911"/>
    </source>
</evidence>
<dbReference type="Proteomes" id="UP000477911">
    <property type="component" value="Unassembled WGS sequence"/>
</dbReference>
<sequence>MRILALSGSARAASTNSALLRALAGVAAPTHQVRVFDALAGLPVFSPDLEAEPLPRAVAEFAAAVAACDVLVISSPEYVRTLPGGLKNAIDWLVSRPEIIDKPVALLHASHRGDDMLAQLRQVLGTLSQQFLDTPFARFPLMKMTPAEIARHFETGAPRAELEGFLAALAERTGG</sequence>
<dbReference type="GO" id="GO:0010181">
    <property type="term" value="F:FMN binding"/>
    <property type="evidence" value="ECO:0007669"/>
    <property type="project" value="TreeGrafter"/>
</dbReference>
<dbReference type="RefSeq" id="WP_160896801.1">
    <property type="nucleotide sequence ID" value="NZ_WUMU01000033.1"/>
</dbReference>
<organism evidence="2 3">
    <name type="scientific">Pseudooceanicola albus</name>
    <dbReference type="NCBI Taxonomy" id="2692189"/>
    <lineage>
        <taxon>Bacteria</taxon>
        <taxon>Pseudomonadati</taxon>
        <taxon>Pseudomonadota</taxon>
        <taxon>Alphaproteobacteria</taxon>
        <taxon>Rhodobacterales</taxon>
        <taxon>Paracoccaceae</taxon>
        <taxon>Pseudooceanicola</taxon>
    </lineage>
</organism>
<dbReference type="Pfam" id="PF03358">
    <property type="entry name" value="FMN_red"/>
    <property type="match status" value="1"/>
</dbReference>
<dbReference type="GO" id="GO:0016491">
    <property type="term" value="F:oxidoreductase activity"/>
    <property type="evidence" value="ECO:0007669"/>
    <property type="project" value="InterPro"/>
</dbReference>
<dbReference type="Gene3D" id="3.40.50.360">
    <property type="match status" value="1"/>
</dbReference>
<comment type="caution">
    <text evidence="2">The sequence shown here is derived from an EMBL/GenBank/DDBJ whole genome shotgun (WGS) entry which is preliminary data.</text>
</comment>
<dbReference type="PANTHER" id="PTHR30543:SF21">
    <property type="entry name" value="NAD(P)H-DEPENDENT FMN REDUCTASE LOT6"/>
    <property type="match status" value="1"/>
</dbReference>
<name>A0A6L7G9N5_9RHOB</name>
<proteinExistence type="predicted"/>
<dbReference type="GO" id="GO:0005829">
    <property type="term" value="C:cytosol"/>
    <property type="evidence" value="ECO:0007669"/>
    <property type="project" value="TreeGrafter"/>
</dbReference>
<dbReference type="InterPro" id="IPR029039">
    <property type="entry name" value="Flavoprotein-like_sf"/>
</dbReference>
<reference evidence="2 3" key="1">
    <citation type="submission" date="2019-12" db="EMBL/GenBank/DDBJ databases">
        <authorList>
            <person name="Li M."/>
        </authorList>
    </citation>
    <scope>NUCLEOTIDE SEQUENCE [LARGE SCALE GENOMIC DNA]</scope>
    <source>
        <strain evidence="2 3">GBMRC 2024</strain>
    </source>
</reference>
<dbReference type="PANTHER" id="PTHR30543">
    <property type="entry name" value="CHROMATE REDUCTASE"/>
    <property type="match status" value="1"/>
</dbReference>